<accession>A0A815ALN2</accession>
<dbReference type="Proteomes" id="UP000663889">
    <property type="component" value="Unassembled WGS sequence"/>
</dbReference>
<dbReference type="GO" id="GO:0016787">
    <property type="term" value="F:hydrolase activity"/>
    <property type="evidence" value="ECO:0007669"/>
    <property type="project" value="UniProtKB-KW"/>
</dbReference>
<dbReference type="Gene3D" id="1.10.150.240">
    <property type="entry name" value="Putative phosphatase, domain 2"/>
    <property type="match status" value="1"/>
</dbReference>
<reference evidence="3" key="1">
    <citation type="submission" date="2021-02" db="EMBL/GenBank/DDBJ databases">
        <authorList>
            <person name="Nowell W R."/>
        </authorList>
    </citation>
    <scope>NUCLEOTIDE SEQUENCE</scope>
</reference>
<dbReference type="PANTHER" id="PTHR43316">
    <property type="entry name" value="HYDROLASE, HALOACID DELAHOGENASE-RELATED"/>
    <property type="match status" value="1"/>
</dbReference>
<evidence type="ECO:0000313" key="3">
    <source>
        <dbReference type="EMBL" id="CAF1261273.1"/>
    </source>
</evidence>
<evidence type="ECO:0000313" key="5">
    <source>
        <dbReference type="EMBL" id="CAF3852237.1"/>
    </source>
</evidence>
<keyword evidence="1" id="KW-0378">Hydrolase</keyword>
<dbReference type="InterPro" id="IPR023198">
    <property type="entry name" value="PGP-like_dom2"/>
</dbReference>
<sequence>MAYTFRSLDALTIIFISVLFIECSTLHIKPQLLNSEWNNSPASIDCSSLNVNTLRLVTFDLFGALMLTRSSMNRNIASLLPSLSSIDIQEFTNAWLSAYQSYFGKSFSPSITHHPFQWVIHSSLLEILDSFGLSDTITEDSPTFNTLMSTWGNLEPYHGATHVLKKLSRKYQLGLLSNGDKETLKTAIRVFPSSVNISLILSSDFPINCFKTCPAMYAQALAAVNGNKNQVLHVAGSAYDAHGALTFGIFSGAIDESAAHTNPKPCFAFDDIRQLLSFFRL</sequence>
<protein>
    <recommendedName>
        <fullName evidence="7">Haloacid dehalogenase</fullName>
    </recommendedName>
</protein>
<dbReference type="EMBL" id="CAJNOO010002368">
    <property type="protein sequence ID" value="CAF1261273.1"/>
    <property type="molecule type" value="Genomic_DNA"/>
</dbReference>
<dbReference type="InterPro" id="IPR051540">
    <property type="entry name" value="S-2-haloacid_dehalogenase"/>
</dbReference>
<dbReference type="InterPro" id="IPR041492">
    <property type="entry name" value="HAD_2"/>
</dbReference>
<dbReference type="InterPro" id="IPR036412">
    <property type="entry name" value="HAD-like_sf"/>
</dbReference>
<dbReference type="Proteomes" id="UP000663882">
    <property type="component" value="Unassembled WGS sequence"/>
</dbReference>
<evidence type="ECO:0000313" key="2">
    <source>
        <dbReference type="EMBL" id="CAF1076066.1"/>
    </source>
</evidence>
<gene>
    <name evidence="5" type="ORF">FNK824_LOCUS17994</name>
    <name evidence="4" type="ORF">OTI717_LOCUS15392</name>
    <name evidence="3" type="ORF">RFH988_LOCUS27689</name>
    <name evidence="2" type="ORF">SEV965_LOCUS14606</name>
</gene>
<dbReference type="OrthoDB" id="40579at2759"/>
<dbReference type="EMBL" id="CAJOBE010002942">
    <property type="protein sequence ID" value="CAF3852237.1"/>
    <property type="molecule type" value="Genomic_DNA"/>
</dbReference>
<dbReference type="Pfam" id="PF13419">
    <property type="entry name" value="HAD_2"/>
    <property type="match status" value="1"/>
</dbReference>
<dbReference type="AlphaFoldDB" id="A0A815ALN2"/>
<dbReference type="Proteomes" id="UP000663823">
    <property type="component" value="Unassembled WGS sequence"/>
</dbReference>
<dbReference type="EMBL" id="CAJOAX010001814">
    <property type="protein sequence ID" value="CAF3747621.1"/>
    <property type="molecule type" value="Genomic_DNA"/>
</dbReference>
<evidence type="ECO:0000313" key="6">
    <source>
        <dbReference type="Proteomes" id="UP000663882"/>
    </source>
</evidence>
<dbReference type="SUPFAM" id="SSF56784">
    <property type="entry name" value="HAD-like"/>
    <property type="match status" value="1"/>
</dbReference>
<dbReference type="PANTHER" id="PTHR43316:SF3">
    <property type="entry name" value="HALOACID DEHALOGENASE, TYPE II (AFU_ORTHOLOGUE AFUA_2G07750)-RELATED"/>
    <property type="match status" value="1"/>
</dbReference>
<evidence type="ECO:0000313" key="4">
    <source>
        <dbReference type="EMBL" id="CAF3747621.1"/>
    </source>
</evidence>
<dbReference type="Proteomes" id="UP000663874">
    <property type="component" value="Unassembled WGS sequence"/>
</dbReference>
<organism evidence="3 6">
    <name type="scientific">Rotaria sordida</name>
    <dbReference type="NCBI Taxonomy" id="392033"/>
    <lineage>
        <taxon>Eukaryota</taxon>
        <taxon>Metazoa</taxon>
        <taxon>Spiralia</taxon>
        <taxon>Gnathifera</taxon>
        <taxon>Rotifera</taxon>
        <taxon>Eurotatoria</taxon>
        <taxon>Bdelloidea</taxon>
        <taxon>Philodinida</taxon>
        <taxon>Philodinidae</taxon>
        <taxon>Rotaria</taxon>
    </lineage>
</organism>
<comment type="caution">
    <text evidence="3">The sequence shown here is derived from an EMBL/GenBank/DDBJ whole genome shotgun (WGS) entry which is preliminary data.</text>
</comment>
<name>A0A815ALN2_9BILA</name>
<proteinExistence type="predicted"/>
<dbReference type="EMBL" id="CAJNOU010000734">
    <property type="protein sequence ID" value="CAF1076066.1"/>
    <property type="molecule type" value="Genomic_DNA"/>
</dbReference>
<dbReference type="InterPro" id="IPR023214">
    <property type="entry name" value="HAD_sf"/>
</dbReference>
<evidence type="ECO:0008006" key="7">
    <source>
        <dbReference type="Google" id="ProtNLM"/>
    </source>
</evidence>
<evidence type="ECO:0000256" key="1">
    <source>
        <dbReference type="ARBA" id="ARBA00022801"/>
    </source>
</evidence>
<dbReference type="Gene3D" id="3.40.50.1000">
    <property type="entry name" value="HAD superfamily/HAD-like"/>
    <property type="match status" value="1"/>
</dbReference>